<feature type="domain" description="HTH araC/xylS-type" evidence="5">
    <location>
        <begin position="209"/>
        <end position="310"/>
    </location>
</feature>
<evidence type="ECO:0000256" key="4">
    <source>
        <dbReference type="SAM" id="MobiDB-lite"/>
    </source>
</evidence>
<comment type="caution">
    <text evidence="6">The sequence shown here is derived from an EMBL/GenBank/DDBJ whole genome shotgun (WGS) entry which is preliminary data.</text>
</comment>
<dbReference type="Pfam" id="PF12833">
    <property type="entry name" value="HTH_18"/>
    <property type="match status" value="1"/>
</dbReference>
<dbReference type="InterPro" id="IPR050204">
    <property type="entry name" value="AraC_XylS_family_regulators"/>
</dbReference>
<dbReference type="InterPro" id="IPR009057">
    <property type="entry name" value="Homeodomain-like_sf"/>
</dbReference>
<feature type="region of interest" description="Disordered" evidence="4">
    <location>
        <begin position="318"/>
        <end position="350"/>
    </location>
</feature>
<evidence type="ECO:0000313" key="7">
    <source>
        <dbReference type="Proteomes" id="UP001278571"/>
    </source>
</evidence>
<dbReference type="PRINTS" id="PR00032">
    <property type="entry name" value="HTHARAC"/>
</dbReference>
<keyword evidence="7" id="KW-1185">Reference proteome</keyword>
<organism evidence="6 7">
    <name type="scientific">Streptomyces roseolus</name>
    <dbReference type="NCBI Taxonomy" id="67358"/>
    <lineage>
        <taxon>Bacteria</taxon>
        <taxon>Bacillati</taxon>
        <taxon>Actinomycetota</taxon>
        <taxon>Actinomycetes</taxon>
        <taxon>Kitasatosporales</taxon>
        <taxon>Streptomycetaceae</taxon>
        <taxon>Streptomyces</taxon>
    </lineage>
</organism>
<dbReference type="Proteomes" id="UP001278571">
    <property type="component" value="Unassembled WGS sequence"/>
</dbReference>
<evidence type="ECO:0000256" key="3">
    <source>
        <dbReference type="ARBA" id="ARBA00023163"/>
    </source>
</evidence>
<gene>
    <name evidence="6" type="ORF">R2363_15185</name>
</gene>
<reference evidence="6 7" key="1">
    <citation type="submission" date="2023-10" db="EMBL/GenBank/DDBJ databases">
        <authorList>
            <person name="Wang X.X."/>
        </authorList>
    </citation>
    <scope>NUCLEOTIDE SEQUENCE [LARGE SCALE GENOMIC DNA]</scope>
    <source>
        <strain evidence="6 7">NBRC 12816</strain>
    </source>
</reference>
<keyword evidence="2" id="KW-0238">DNA-binding</keyword>
<dbReference type="PANTHER" id="PTHR46796:SF6">
    <property type="entry name" value="ARAC SUBFAMILY"/>
    <property type="match status" value="1"/>
</dbReference>
<evidence type="ECO:0000313" key="6">
    <source>
        <dbReference type="EMBL" id="MDX2293511.1"/>
    </source>
</evidence>
<dbReference type="InterPro" id="IPR020449">
    <property type="entry name" value="Tscrpt_reg_AraC-type_HTH"/>
</dbReference>
<feature type="compositionally biased region" description="Low complexity" evidence="4">
    <location>
        <begin position="330"/>
        <end position="350"/>
    </location>
</feature>
<accession>A0ABU4K6Y5</accession>
<dbReference type="Gene3D" id="1.10.10.60">
    <property type="entry name" value="Homeodomain-like"/>
    <property type="match status" value="1"/>
</dbReference>
<dbReference type="Pfam" id="PF14525">
    <property type="entry name" value="AraC_binding_2"/>
    <property type="match status" value="1"/>
</dbReference>
<protein>
    <submittedName>
        <fullName evidence="6">Helix-turn-helix domain-containing protein</fullName>
    </submittedName>
</protein>
<proteinExistence type="predicted"/>
<dbReference type="PANTHER" id="PTHR46796">
    <property type="entry name" value="HTH-TYPE TRANSCRIPTIONAL ACTIVATOR RHAS-RELATED"/>
    <property type="match status" value="1"/>
</dbReference>
<evidence type="ECO:0000256" key="1">
    <source>
        <dbReference type="ARBA" id="ARBA00023015"/>
    </source>
</evidence>
<dbReference type="InterPro" id="IPR018060">
    <property type="entry name" value="HTH_AraC"/>
</dbReference>
<dbReference type="SUPFAM" id="SSF46689">
    <property type="entry name" value="Homeodomain-like"/>
    <property type="match status" value="1"/>
</dbReference>
<keyword evidence="3" id="KW-0804">Transcription</keyword>
<name>A0ABU4K6Y5_9ACTN</name>
<sequence>MTTASVPDRDKVEYWNDAVSRALVPMEVAPRGVGPFDGRIATSRLAYLQVSTVEADAGRVSRTPALIARSSAPLVAVGVQTSGTATFVQDGRRAEVGEGDLVVYDTTRPYSFDYPRRFATHVFQLPRRTLGVPDSDIRQVTGNAIGTGHGFGAMLLPFLATLASSPADRYPPAVADRLAGNVVELFATLITERAHPGGAVADAPSHLVRRVRDHINRNLGDPDLSPEGIARAHRISVRYLHRLFEGEGTTVSRFIRQRRLEECGRELGRRGGTTPTVSAVAQRWGFVSPAHFSRSFRAAYGVSPREWRALRTAEDDRAGATGAAPASGLPARVPAAGRHAAGPAPAGASG</sequence>
<dbReference type="SMART" id="SM00342">
    <property type="entry name" value="HTH_ARAC"/>
    <property type="match status" value="1"/>
</dbReference>
<dbReference type="PROSITE" id="PS01124">
    <property type="entry name" value="HTH_ARAC_FAMILY_2"/>
    <property type="match status" value="1"/>
</dbReference>
<dbReference type="InterPro" id="IPR035418">
    <property type="entry name" value="AraC-bd_2"/>
</dbReference>
<evidence type="ECO:0000256" key="2">
    <source>
        <dbReference type="ARBA" id="ARBA00023125"/>
    </source>
</evidence>
<keyword evidence="1" id="KW-0805">Transcription regulation</keyword>
<dbReference type="EMBL" id="JAWJZF010000359">
    <property type="protein sequence ID" value="MDX2293511.1"/>
    <property type="molecule type" value="Genomic_DNA"/>
</dbReference>
<evidence type="ECO:0000259" key="5">
    <source>
        <dbReference type="PROSITE" id="PS01124"/>
    </source>
</evidence>